<evidence type="ECO:0000256" key="2">
    <source>
        <dbReference type="ARBA" id="ARBA00022448"/>
    </source>
</evidence>
<evidence type="ECO:0000256" key="1">
    <source>
        <dbReference type="ARBA" id="ARBA00004141"/>
    </source>
</evidence>
<dbReference type="GO" id="GO:0051453">
    <property type="term" value="P:regulation of intracellular pH"/>
    <property type="evidence" value="ECO:0007669"/>
    <property type="project" value="TreeGrafter"/>
</dbReference>
<evidence type="ECO:0000256" key="11">
    <source>
        <dbReference type="SAM" id="SignalP"/>
    </source>
</evidence>
<reference evidence="13" key="1">
    <citation type="journal article" date="2015" name="Elife">
        <title>Stem cells and fluid flow drive cyst formation in an invertebrate excretory organ.</title>
        <authorList>
            <person name="Thi-Kim Vu H."/>
            <person name="Rink J.C."/>
            <person name="McKinney S.A."/>
            <person name="McClain M."/>
            <person name="Lakshmanaperumal N."/>
            <person name="Alexander R."/>
            <person name="Sanchez Alvarado A."/>
        </authorList>
    </citation>
    <scope>NUCLEOTIDE SEQUENCE</scope>
</reference>
<feature type="domain" description="Cation/H+ exchanger transmembrane" evidence="12">
    <location>
        <begin position="53"/>
        <end position="455"/>
    </location>
</feature>
<dbReference type="InterPro" id="IPR006153">
    <property type="entry name" value="Cation/H_exchanger_TM"/>
</dbReference>
<evidence type="ECO:0000313" key="13">
    <source>
        <dbReference type="EMBL" id="AKN21464.1"/>
    </source>
</evidence>
<keyword evidence="9" id="KW-0050">Antiport</keyword>
<dbReference type="EMBL" id="KT163514">
    <property type="protein sequence ID" value="AKN21464.1"/>
    <property type="molecule type" value="mRNA"/>
</dbReference>
<feature type="transmembrane region" description="Helical" evidence="10">
    <location>
        <begin position="432"/>
        <end position="451"/>
    </location>
</feature>
<feature type="transmembrane region" description="Helical" evidence="10">
    <location>
        <begin position="135"/>
        <end position="157"/>
    </location>
</feature>
<evidence type="ECO:0000256" key="4">
    <source>
        <dbReference type="ARBA" id="ARBA00022989"/>
    </source>
</evidence>
<comment type="similarity">
    <text evidence="9">Belongs to the monovalent cation:proton antiporter 1 (CPA1) transporter (TC 2.A.36) family.</text>
</comment>
<feature type="signal peptide" evidence="11">
    <location>
        <begin position="1"/>
        <end position="22"/>
    </location>
</feature>
<evidence type="ECO:0000259" key="12">
    <source>
        <dbReference type="Pfam" id="PF00999"/>
    </source>
</evidence>
<evidence type="ECO:0000256" key="6">
    <source>
        <dbReference type="ARBA" id="ARBA00023065"/>
    </source>
</evidence>
<evidence type="ECO:0000256" key="5">
    <source>
        <dbReference type="ARBA" id="ARBA00023053"/>
    </source>
</evidence>
<dbReference type="GO" id="GO:0015385">
    <property type="term" value="F:sodium:proton antiporter activity"/>
    <property type="evidence" value="ECO:0007669"/>
    <property type="project" value="InterPro"/>
</dbReference>
<feature type="transmembrane region" description="Helical" evidence="10">
    <location>
        <begin position="43"/>
        <end position="62"/>
    </location>
</feature>
<dbReference type="AlphaFoldDB" id="A0A0H3YJ14"/>
<dbReference type="InterPro" id="IPR004709">
    <property type="entry name" value="NaH_exchanger"/>
</dbReference>
<feature type="transmembrane region" description="Helical" evidence="10">
    <location>
        <begin position="74"/>
        <end position="91"/>
    </location>
</feature>
<comment type="subcellular location">
    <subcellularLocation>
        <location evidence="1">Membrane</location>
        <topology evidence="1">Multi-pass membrane protein</topology>
    </subcellularLocation>
</comment>
<keyword evidence="8 9" id="KW-0739">Sodium transport</keyword>
<organism evidence="13">
    <name type="scientific">Schmidtea mediterranea</name>
    <name type="common">Freshwater planarian flatworm</name>
    <dbReference type="NCBI Taxonomy" id="79327"/>
    <lineage>
        <taxon>Eukaryota</taxon>
        <taxon>Metazoa</taxon>
        <taxon>Spiralia</taxon>
        <taxon>Lophotrochozoa</taxon>
        <taxon>Platyhelminthes</taxon>
        <taxon>Rhabditophora</taxon>
        <taxon>Seriata</taxon>
        <taxon>Tricladida</taxon>
        <taxon>Continenticola</taxon>
        <taxon>Geoplanoidea</taxon>
        <taxon>Dugesiidae</taxon>
        <taxon>Schmidtea</taxon>
    </lineage>
</organism>
<keyword evidence="7 10" id="KW-0472">Membrane</keyword>
<keyword evidence="3 9" id="KW-0812">Transmembrane</keyword>
<dbReference type="InterPro" id="IPR018422">
    <property type="entry name" value="Cation/H_exchanger_CPA1"/>
</dbReference>
<dbReference type="Pfam" id="PF00999">
    <property type="entry name" value="Na_H_Exchanger"/>
    <property type="match status" value="1"/>
</dbReference>
<feature type="chain" id="PRO_5005204559" description="Sodium/hydrogen exchanger" evidence="11">
    <location>
        <begin position="23"/>
        <end position="678"/>
    </location>
</feature>
<feature type="transmembrane region" description="Helical" evidence="10">
    <location>
        <begin position="178"/>
        <end position="200"/>
    </location>
</feature>
<name>A0A0H3YJ14_SCHMD</name>
<keyword evidence="11" id="KW-0732">Signal</keyword>
<evidence type="ECO:0000256" key="7">
    <source>
        <dbReference type="ARBA" id="ARBA00023136"/>
    </source>
</evidence>
<keyword evidence="6 9" id="KW-0406">Ion transport</keyword>
<evidence type="ECO:0000256" key="9">
    <source>
        <dbReference type="RuleBase" id="RU003722"/>
    </source>
</evidence>
<evidence type="ECO:0000256" key="8">
    <source>
        <dbReference type="ARBA" id="ARBA00023201"/>
    </source>
</evidence>
<dbReference type="PANTHER" id="PTHR10110">
    <property type="entry name" value="SODIUM/HYDROGEN EXCHANGER"/>
    <property type="match status" value="1"/>
</dbReference>
<feature type="transmembrane region" description="Helical" evidence="10">
    <location>
        <begin position="287"/>
        <end position="313"/>
    </location>
</feature>
<keyword evidence="2 9" id="KW-0813">Transport</keyword>
<dbReference type="OrthoDB" id="196264at2759"/>
<dbReference type="GO" id="GO:0098719">
    <property type="term" value="P:sodium ion import across plasma membrane"/>
    <property type="evidence" value="ECO:0007669"/>
    <property type="project" value="TreeGrafter"/>
</dbReference>
<feature type="transmembrane region" description="Helical" evidence="10">
    <location>
        <begin position="246"/>
        <end position="267"/>
    </location>
</feature>
<dbReference type="GO" id="GO:0015386">
    <property type="term" value="F:potassium:proton antiporter activity"/>
    <property type="evidence" value="ECO:0007669"/>
    <property type="project" value="TreeGrafter"/>
</dbReference>
<keyword evidence="5" id="KW-0915">Sodium</keyword>
<feature type="transmembrane region" description="Helical" evidence="10">
    <location>
        <begin position="363"/>
        <end position="389"/>
    </location>
</feature>
<dbReference type="PRINTS" id="PR01084">
    <property type="entry name" value="NAHEXCHNGR"/>
</dbReference>
<dbReference type="GO" id="GO:0005886">
    <property type="term" value="C:plasma membrane"/>
    <property type="evidence" value="ECO:0007669"/>
    <property type="project" value="TreeGrafter"/>
</dbReference>
<evidence type="ECO:0000256" key="3">
    <source>
        <dbReference type="ARBA" id="ARBA00022692"/>
    </source>
</evidence>
<dbReference type="PANTHER" id="PTHR10110:SF126">
    <property type="entry name" value="NA(+)_H(+) EXCHANGER PROTEIN 7"/>
    <property type="match status" value="1"/>
</dbReference>
<sequence length="678" mass="76696">MKYQINLGVVILLLINARNSFCSSDVEATIPFFSFYLAENVNYVIFSVFVLVICGIKVWYNWAHGFSKIIPESNLLLFCGVVLGLCFKWFYKGAASNPALSFFSINSDRFFNLLLPPIILEASFAMYHRTFASNIVGVLVFAVIATMLNFVFIGLGLTYISHYRGLSLSVSQVNISTFWVFSALIVAVDPVAVLAIFQEIHVDNNLYYLVFGESLLNDGVSVVLYETMIILSRFDKITINELVRTVISFLLVCLGGGVIGCIISVFTCLMTRFTYKTPLTEPVLVMLFGYLSYLLAGMIKWSGIISMIVYGVFQATYGFQNITQKSLILIKRLSKILSNVSEAVIFIHLGVSVTDTHISLTSFTFWSVFLCLYGRYIFTLLLSGMINYFDFNIRKIAWNEQFIIAYGGLRGGIAYCLALLIDSTVPVSKHDIQQTTIFIIFFTIFFMGMTMKPLVTLLQIEIAKPDELSLFVQISESAIDHLLAGMEEIIGMKGRNAIHEFFANIDEIYIRPFLQRDPLGREEKIMKVFEKMNLTIHMATTAPVGTQMAEYYLNKLKPQLRNWTIENYSKPDGLTSLHGSANLKSFNVEEAIPVANKQIVFNEFENIDTILAPRQSSEIHMDHARFAQKMSSMLNRKRRSLAVTSPKYGTMRIGSKASRHNDSEGEMLTMDIRRKKNL</sequence>
<protein>
    <recommendedName>
        <fullName evidence="9">Sodium/hydrogen exchanger</fullName>
    </recommendedName>
</protein>
<dbReference type="Gene3D" id="6.10.140.1330">
    <property type="match status" value="1"/>
</dbReference>
<feature type="transmembrane region" description="Helical" evidence="10">
    <location>
        <begin position="206"/>
        <end position="225"/>
    </location>
</feature>
<accession>A0A0H3YJ14</accession>
<dbReference type="NCBIfam" id="TIGR00840">
    <property type="entry name" value="b_cpa1"/>
    <property type="match status" value="1"/>
</dbReference>
<keyword evidence="4 10" id="KW-1133">Transmembrane helix</keyword>
<evidence type="ECO:0000256" key="10">
    <source>
        <dbReference type="SAM" id="Phobius"/>
    </source>
</evidence>
<feature type="transmembrane region" description="Helical" evidence="10">
    <location>
        <begin position="401"/>
        <end position="420"/>
    </location>
</feature>
<gene>
    <name evidence="13" type="primary">slc9a-6</name>
</gene>
<proteinExistence type="evidence at transcript level"/>